<evidence type="ECO:0000256" key="1">
    <source>
        <dbReference type="ARBA" id="ARBA00022723"/>
    </source>
</evidence>
<keyword evidence="2" id="KW-0863">Zinc-finger</keyword>
<sequence length="91" mass="10020">MKEYRCANGGNCDIEKGEKCKRCRLNKCLMVGMNPRGVGATKFNSQEISEFVEEMNQQMASVPSSSSSNLEGFNNKLSARSKTATKNGPHQ</sequence>
<keyword evidence="7" id="KW-0675">Receptor</keyword>
<evidence type="ECO:0000313" key="11">
    <source>
        <dbReference type="EMBL" id="KAL3112608.1"/>
    </source>
</evidence>
<evidence type="ECO:0000256" key="9">
    <source>
        <dbReference type="SAM" id="MobiDB-lite"/>
    </source>
</evidence>
<organism evidence="11 12">
    <name type="scientific">Heterodera trifolii</name>
    <dbReference type="NCBI Taxonomy" id="157864"/>
    <lineage>
        <taxon>Eukaryota</taxon>
        <taxon>Metazoa</taxon>
        <taxon>Ecdysozoa</taxon>
        <taxon>Nematoda</taxon>
        <taxon>Chromadorea</taxon>
        <taxon>Rhabditida</taxon>
        <taxon>Tylenchina</taxon>
        <taxon>Tylenchomorpha</taxon>
        <taxon>Tylenchoidea</taxon>
        <taxon>Heteroderidae</taxon>
        <taxon>Heteroderinae</taxon>
        <taxon>Heterodera</taxon>
    </lineage>
</organism>
<gene>
    <name evidence="11" type="ORF">niasHT_017975</name>
</gene>
<evidence type="ECO:0000256" key="5">
    <source>
        <dbReference type="ARBA" id="ARBA00023125"/>
    </source>
</evidence>
<evidence type="ECO:0000256" key="4">
    <source>
        <dbReference type="ARBA" id="ARBA00023015"/>
    </source>
</evidence>
<keyword evidence="5" id="KW-0238">DNA-binding</keyword>
<keyword evidence="4" id="KW-0805">Transcription regulation</keyword>
<comment type="caution">
    <text evidence="11">The sequence shown here is derived from an EMBL/GenBank/DDBJ whole genome shotgun (WGS) entry which is preliminary data.</text>
</comment>
<evidence type="ECO:0000256" key="6">
    <source>
        <dbReference type="ARBA" id="ARBA00023163"/>
    </source>
</evidence>
<reference evidence="11 12" key="1">
    <citation type="submission" date="2024-10" db="EMBL/GenBank/DDBJ databases">
        <authorList>
            <person name="Kim D."/>
        </authorList>
    </citation>
    <scope>NUCLEOTIDE SEQUENCE [LARGE SCALE GENOMIC DNA]</scope>
    <source>
        <strain evidence="11">BH-2024</strain>
    </source>
</reference>
<proteinExistence type="predicted"/>
<dbReference type="GO" id="GO:0008270">
    <property type="term" value="F:zinc ion binding"/>
    <property type="evidence" value="ECO:0007669"/>
    <property type="project" value="UniProtKB-KW"/>
</dbReference>
<keyword evidence="3" id="KW-0862">Zinc</keyword>
<keyword evidence="8" id="KW-0539">Nucleus</keyword>
<dbReference type="EMBL" id="JBICBT010000466">
    <property type="protein sequence ID" value="KAL3112608.1"/>
    <property type="molecule type" value="Genomic_DNA"/>
</dbReference>
<feature type="domain" description="Nuclear receptor" evidence="10">
    <location>
        <begin position="1"/>
        <end position="40"/>
    </location>
</feature>
<name>A0ABD2LBR5_9BILA</name>
<evidence type="ECO:0000313" key="12">
    <source>
        <dbReference type="Proteomes" id="UP001620626"/>
    </source>
</evidence>
<dbReference type="GO" id="GO:0003677">
    <property type="term" value="F:DNA binding"/>
    <property type="evidence" value="ECO:0007669"/>
    <property type="project" value="UniProtKB-KW"/>
</dbReference>
<accession>A0ABD2LBR5</accession>
<evidence type="ECO:0000256" key="2">
    <source>
        <dbReference type="ARBA" id="ARBA00022771"/>
    </source>
</evidence>
<dbReference type="PROSITE" id="PS51030">
    <property type="entry name" value="NUCLEAR_REC_DBD_2"/>
    <property type="match status" value="1"/>
</dbReference>
<dbReference type="Pfam" id="PF00105">
    <property type="entry name" value="zf-C4"/>
    <property type="match status" value="1"/>
</dbReference>
<dbReference type="InterPro" id="IPR001628">
    <property type="entry name" value="Znf_hrmn_rcpt"/>
</dbReference>
<feature type="region of interest" description="Disordered" evidence="9">
    <location>
        <begin position="56"/>
        <end position="91"/>
    </location>
</feature>
<dbReference type="AlphaFoldDB" id="A0ABD2LBR5"/>
<keyword evidence="1" id="KW-0479">Metal-binding</keyword>
<protein>
    <recommendedName>
        <fullName evidence="10">Nuclear receptor domain-containing protein</fullName>
    </recommendedName>
</protein>
<keyword evidence="6" id="KW-0804">Transcription</keyword>
<evidence type="ECO:0000256" key="7">
    <source>
        <dbReference type="ARBA" id="ARBA00023170"/>
    </source>
</evidence>
<evidence type="ECO:0000256" key="8">
    <source>
        <dbReference type="ARBA" id="ARBA00023242"/>
    </source>
</evidence>
<dbReference type="Proteomes" id="UP001620626">
    <property type="component" value="Unassembled WGS sequence"/>
</dbReference>
<dbReference type="SUPFAM" id="SSF57716">
    <property type="entry name" value="Glucocorticoid receptor-like (DNA-binding domain)"/>
    <property type="match status" value="1"/>
</dbReference>
<dbReference type="Gene3D" id="3.30.50.10">
    <property type="entry name" value="Erythroid Transcription Factor GATA-1, subunit A"/>
    <property type="match status" value="1"/>
</dbReference>
<evidence type="ECO:0000259" key="10">
    <source>
        <dbReference type="PROSITE" id="PS51030"/>
    </source>
</evidence>
<evidence type="ECO:0000256" key="3">
    <source>
        <dbReference type="ARBA" id="ARBA00022833"/>
    </source>
</evidence>
<dbReference type="InterPro" id="IPR013088">
    <property type="entry name" value="Znf_NHR/GATA"/>
</dbReference>
<keyword evidence="12" id="KW-1185">Reference proteome</keyword>